<evidence type="ECO:0000256" key="4">
    <source>
        <dbReference type="ARBA" id="ARBA00022801"/>
    </source>
</evidence>
<dbReference type="InParanoid" id="F0VKR4"/>
<dbReference type="SUPFAM" id="SSF53098">
    <property type="entry name" value="Ribonuclease H-like"/>
    <property type="match status" value="1"/>
</dbReference>
<feature type="region of interest" description="Disordered" evidence="7">
    <location>
        <begin position="339"/>
        <end position="359"/>
    </location>
</feature>
<dbReference type="InterPro" id="IPR036397">
    <property type="entry name" value="RNaseH_sf"/>
</dbReference>
<proteinExistence type="inferred from homology"/>
<dbReference type="EMBL" id="FR823391">
    <property type="protein sequence ID" value="CBZ54665.1"/>
    <property type="molecule type" value="Genomic_DNA"/>
</dbReference>
<dbReference type="GO" id="GO:0010629">
    <property type="term" value="P:negative regulation of gene expression"/>
    <property type="evidence" value="ECO:0007669"/>
    <property type="project" value="UniProtKB-ARBA"/>
</dbReference>
<feature type="compositionally biased region" description="Basic and acidic residues" evidence="7">
    <location>
        <begin position="1142"/>
        <end position="1159"/>
    </location>
</feature>
<dbReference type="GeneID" id="13446370"/>
<evidence type="ECO:0000256" key="1">
    <source>
        <dbReference type="ARBA" id="ARBA00004123"/>
    </source>
</evidence>
<dbReference type="FunFam" id="3.30.420.10:FF:000031">
    <property type="entry name" value="RNA exonuclease 1"/>
    <property type="match status" value="1"/>
</dbReference>
<dbReference type="VEuPathDB" id="ToxoDB:NCLIV_050920"/>
<dbReference type="GO" id="GO:0004527">
    <property type="term" value="F:exonuclease activity"/>
    <property type="evidence" value="ECO:0007669"/>
    <property type="project" value="UniProtKB-KW"/>
</dbReference>
<feature type="region of interest" description="Disordered" evidence="7">
    <location>
        <begin position="1260"/>
        <end position="1288"/>
    </location>
</feature>
<reference evidence="9" key="2">
    <citation type="submission" date="2011-03" db="EMBL/GenBank/DDBJ databases">
        <title>Comparative genomics and transcriptomics of Neospora caninum and Toxoplasma gondii.</title>
        <authorList>
            <person name="Reid A.J."/>
            <person name="Sohal A."/>
            <person name="Harris D."/>
            <person name="Quail M."/>
            <person name="Sanders M."/>
            <person name="Berriman M."/>
            <person name="Wastling J.M."/>
            <person name="Pain A."/>
        </authorList>
    </citation>
    <scope>NUCLEOTIDE SEQUENCE</scope>
    <source>
        <strain evidence="9">Liverpool</strain>
    </source>
</reference>
<keyword evidence="4" id="KW-0378">Hydrolase</keyword>
<feature type="region of interest" description="Disordered" evidence="7">
    <location>
        <begin position="1135"/>
        <end position="1177"/>
    </location>
</feature>
<reference evidence="10" key="4">
    <citation type="journal article" date="2015" name="PLoS ONE">
        <title>Comprehensive Evaluation of Toxoplasma gondii VEG and Neospora caninum LIV Genomes with Tachyzoite Stage Transcriptome and Proteome Defines Novel Transcript Features.</title>
        <authorList>
            <person name="Ramaprasad A."/>
            <person name="Mourier T."/>
            <person name="Naeem R."/>
            <person name="Malas T.B."/>
            <person name="Moussa E."/>
            <person name="Panigrahi A."/>
            <person name="Vermont S.J."/>
            <person name="Otto T.D."/>
            <person name="Wastling J."/>
            <person name="Pain A."/>
        </authorList>
    </citation>
    <scope>NUCLEOTIDE SEQUENCE</scope>
    <source>
        <strain evidence="10">Liverpool</strain>
    </source>
</reference>
<evidence type="ECO:0000256" key="3">
    <source>
        <dbReference type="ARBA" id="ARBA00022722"/>
    </source>
</evidence>
<dbReference type="Pfam" id="PF00929">
    <property type="entry name" value="RNase_T"/>
    <property type="match status" value="1"/>
</dbReference>
<keyword evidence="5 10" id="KW-0269">Exonuclease</keyword>
<dbReference type="PANTHER" id="PTHR12801:SF115">
    <property type="entry name" value="FI18136P1-RELATED"/>
    <property type="match status" value="1"/>
</dbReference>
<feature type="region of interest" description="Disordered" evidence="7">
    <location>
        <begin position="151"/>
        <end position="186"/>
    </location>
</feature>
<feature type="region of interest" description="Disordered" evidence="7">
    <location>
        <begin position="209"/>
        <end position="233"/>
    </location>
</feature>
<feature type="compositionally biased region" description="Polar residues" evidence="7">
    <location>
        <begin position="209"/>
        <end position="219"/>
    </location>
</feature>
<comment type="subcellular location">
    <subcellularLocation>
        <location evidence="1">Nucleus</location>
    </subcellularLocation>
</comment>
<gene>
    <name evidence="10" type="ORF">BN1204_050920</name>
    <name evidence="9" type="ORF">NCLIV_050920</name>
</gene>
<name>F0VKR4_NEOCL</name>
<feature type="compositionally biased region" description="Polar residues" evidence="7">
    <location>
        <begin position="1272"/>
        <end position="1286"/>
    </location>
</feature>
<feature type="region of interest" description="Disordered" evidence="7">
    <location>
        <begin position="1"/>
        <end position="109"/>
    </location>
</feature>
<protein>
    <submittedName>
        <fullName evidence="10">Exonuclease</fullName>
    </submittedName>
</protein>
<reference evidence="9" key="1">
    <citation type="submission" date="2011-02" db="EMBL/GenBank/DDBJ databases">
        <authorList>
            <person name="Aslett M."/>
        </authorList>
    </citation>
    <scope>NUCLEOTIDE SEQUENCE</scope>
    <source>
        <strain evidence="9">Liverpool</strain>
    </source>
</reference>
<organism evidence="9 11">
    <name type="scientific">Neospora caninum (strain Liverpool)</name>
    <dbReference type="NCBI Taxonomy" id="572307"/>
    <lineage>
        <taxon>Eukaryota</taxon>
        <taxon>Sar</taxon>
        <taxon>Alveolata</taxon>
        <taxon>Apicomplexa</taxon>
        <taxon>Conoidasida</taxon>
        <taxon>Coccidia</taxon>
        <taxon>Eucoccidiorida</taxon>
        <taxon>Eimeriorina</taxon>
        <taxon>Sarcocystidae</taxon>
        <taxon>Neospora</taxon>
    </lineage>
</organism>
<accession>F0VKR4</accession>
<keyword evidence="11" id="KW-1185">Reference proteome</keyword>
<sequence length="1395" mass="150327">MRAHKKYRARGCAPADGCPGPPSPNFLEVRDLATSSELPSKRNPGKDEKYFPSRIQRRNCPNSRDTLATETEESGSSGLSSQTATGDNPPHTDFGDSKARLPSPSRCDTLPDCAVGSKISVTKEAETGGMLRIHSTPGTLGCGGGHCGHLEERSKISGGKKNSGQNAKSKKQQRPSVIINRQNSQQRPDIDSVHQILRWLVWQKFSGGSATSNRSLENKASTKHSDATGTSGVPEKCPHWLRITQPHLIGAVVVVVLPYVDLAALRMLQVERPDRVTQLLDQVVATRREAWRKEREEQASLQKAERHAEANAKNENGGWKLSPGVSAFELSEGRKCENVVSDSVNSTHEGKGGKDDVEAQGSDMFLDRRRRSAVLPNGYSSFLQFLASPSGPKIPTRVVRVETGQHCSIVRSCFSSLTDARTFRGVDVAQATANYDLCHYLLTLDELKSNNFPIPDEISGDLPAGYASVHAELLYPPYYDGREASRYADSTGASSACSISSSFSRDARRASTGSSSSSSSSCSSQPPGVSSSVALVSVDQFFGLDCEMVLTSLGTEVGRVSVVDTNGEKLLDVFVRPKARVIDYLTRFSGLEEHHLASAEHSLEDVRLQLRQVLPPDAVLVGHSLENDLHALKLVHLRCVDTSILYPHATLGLKNSLKRLVNVFLPDRKLRREAGHDSLEDARATLNLAKLKVQRGPGFGVLSKQYEPLGLALRDVASRALRYQQMRDDLSLPNERVSAGCGSSRSGGESELSPPMRIAGSRKRAVSRAEPELCISVGNVGVAASACAGDTATSRVGGAIDCGRSSETGGPMPRGLSPPCRLCKDTDRTKTSACNSELCQPTNSEDPQLNLFLVDSLMHSCTEALRDTQVLFAKNDEAVVKTCLAALNVGRKRRLPGATSVADMEAPDDSQNPPSVSCVSKRLGLDSFGGLPASHIPQVANVSLSLTRECVATVGANAGPGSDTCIYSAELKSLSGRQELAAPRRGEAETSSEVPVDTCAHDARERRNGQHEAGEREDRDCCLQGSAERDTFFPIAVCVLRSYQRFCSTAAGMPSDHLYAFNRRAQTLLRLQQTLREGSTARRDNRTMQPVDGRGDRDTFVSREGVNTRGDGNVCTDDRASRACADVANETPAATAIRVRGQRTEERARPEGDARKTGSDGDTGGESGSHGGDEATQLDEKHGACTRGYGLIHNAQLLGSPVRQRDAMRALLELDDLLLTLLAGLCHNDLLILMSPCGNAARYLSLAALRAALSSLEGGYTKPAATKPPQVSALTDRSTSGTNPSRTCRKMRADDCEDTQVRRLPEERIDLSQELAETEHWNPAKVPAAPGSWHQIGNAFSGTNSSEACSFPDLMWTSAMERELEKARGEFQGPGGGPWAAIFIRPGAHPTVSGV</sequence>
<dbReference type="InterPro" id="IPR034922">
    <property type="entry name" value="REX1-like_exo"/>
</dbReference>
<dbReference type="Proteomes" id="UP000007494">
    <property type="component" value="Chromosome X"/>
</dbReference>
<keyword evidence="6" id="KW-0539">Nucleus</keyword>
<dbReference type="PANTHER" id="PTHR12801">
    <property type="entry name" value="RNA EXONUCLEASE REXO1 / RECO3 FAMILY MEMBER-RELATED"/>
    <property type="match status" value="1"/>
</dbReference>
<evidence type="ECO:0000313" key="11">
    <source>
        <dbReference type="Proteomes" id="UP000007494"/>
    </source>
</evidence>
<feature type="compositionally biased region" description="Gly residues" evidence="7">
    <location>
        <begin position="1161"/>
        <end position="1170"/>
    </location>
</feature>
<dbReference type="Gene3D" id="3.30.420.10">
    <property type="entry name" value="Ribonuclease H-like superfamily/Ribonuclease H"/>
    <property type="match status" value="1"/>
</dbReference>
<dbReference type="SMART" id="SM00479">
    <property type="entry name" value="EXOIII"/>
    <property type="match status" value="1"/>
</dbReference>
<dbReference type="GO" id="GO:0003676">
    <property type="term" value="F:nucleic acid binding"/>
    <property type="evidence" value="ECO:0007669"/>
    <property type="project" value="InterPro"/>
</dbReference>
<evidence type="ECO:0000313" key="9">
    <source>
        <dbReference type="EMBL" id="CBZ54665.1"/>
    </source>
</evidence>
<evidence type="ECO:0000256" key="2">
    <source>
        <dbReference type="ARBA" id="ARBA00006357"/>
    </source>
</evidence>
<feature type="compositionally biased region" description="Low complexity" evidence="7">
    <location>
        <begin position="66"/>
        <end position="86"/>
    </location>
</feature>
<dbReference type="InterPro" id="IPR012337">
    <property type="entry name" value="RNaseH-like_sf"/>
</dbReference>
<evidence type="ECO:0000256" key="6">
    <source>
        <dbReference type="ARBA" id="ARBA00023242"/>
    </source>
</evidence>
<evidence type="ECO:0000256" key="5">
    <source>
        <dbReference type="ARBA" id="ARBA00022839"/>
    </source>
</evidence>
<feature type="compositionally biased region" description="Basic and acidic residues" evidence="7">
    <location>
        <begin position="348"/>
        <end position="357"/>
    </location>
</feature>
<feature type="region of interest" description="Disordered" evidence="7">
    <location>
        <begin position="734"/>
        <end position="757"/>
    </location>
</feature>
<keyword evidence="3" id="KW-0540">Nuclease</keyword>
<dbReference type="InterPro" id="IPR013520">
    <property type="entry name" value="Ribonucl_H"/>
</dbReference>
<dbReference type="eggNOG" id="KOG2248">
    <property type="taxonomic scope" value="Eukaryota"/>
</dbReference>
<reference evidence="11" key="3">
    <citation type="journal article" date="2012" name="PLoS Pathog.">
        <title>Comparative genomics of the apicomplexan parasites Toxoplasma gondii and Neospora caninum: Coccidia differing in host range and transmission strategy.</title>
        <authorList>
            <person name="Reid A.J."/>
            <person name="Vermont S.J."/>
            <person name="Cotton J.A."/>
            <person name="Harris D."/>
            <person name="Hill-Cawthorne G.A."/>
            <person name="Konen-Waisman S."/>
            <person name="Latham S.M."/>
            <person name="Mourier T."/>
            <person name="Norton R."/>
            <person name="Quail M.A."/>
            <person name="Sanders M."/>
            <person name="Shanmugam D."/>
            <person name="Sohal A."/>
            <person name="Wasmuth J.D."/>
            <person name="Brunk B."/>
            <person name="Grigg M.E."/>
            <person name="Howard J.C."/>
            <person name="Parkinson J."/>
            <person name="Roos D.S."/>
            <person name="Trees A.J."/>
            <person name="Berriman M."/>
            <person name="Pain A."/>
            <person name="Wastling J.M."/>
        </authorList>
    </citation>
    <scope>NUCLEOTIDE SEQUENCE [LARGE SCALE GENOMIC DNA]</scope>
    <source>
        <strain evidence="11">Liverpool</strain>
    </source>
</reference>
<feature type="compositionally biased region" description="Low complexity" evidence="7">
    <location>
        <begin position="738"/>
        <end position="753"/>
    </location>
</feature>
<dbReference type="RefSeq" id="XP_003884695.1">
    <property type="nucleotide sequence ID" value="XM_003884646.1"/>
</dbReference>
<dbReference type="OrthoDB" id="8191639at2759"/>
<dbReference type="CDD" id="cd06145">
    <property type="entry name" value="REX1_like"/>
    <property type="match status" value="1"/>
</dbReference>
<dbReference type="EMBL" id="LN714485">
    <property type="protein sequence ID" value="CEL69382.1"/>
    <property type="molecule type" value="Genomic_DNA"/>
</dbReference>
<evidence type="ECO:0000259" key="8">
    <source>
        <dbReference type="SMART" id="SM00479"/>
    </source>
</evidence>
<feature type="region of interest" description="Disordered" evidence="7">
    <location>
        <begin position="1077"/>
        <end position="1114"/>
    </location>
</feature>
<evidence type="ECO:0000256" key="7">
    <source>
        <dbReference type="SAM" id="MobiDB-lite"/>
    </source>
</evidence>
<dbReference type="OMA" id="SILYPHA"/>
<comment type="similarity">
    <text evidence="2">Belongs to the REXO1/REXO3 family.</text>
</comment>
<evidence type="ECO:0000313" key="10">
    <source>
        <dbReference type="EMBL" id="CEL69382.1"/>
    </source>
</evidence>
<dbReference type="InterPro" id="IPR047021">
    <property type="entry name" value="REXO1/3/4-like"/>
</dbReference>
<dbReference type="GO" id="GO:0005634">
    <property type="term" value="C:nucleus"/>
    <property type="evidence" value="ECO:0007669"/>
    <property type="project" value="UniProtKB-SubCell"/>
</dbReference>
<feature type="domain" description="Exonuclease" evidence="8">
    <location>
        <begin position="540"/>
        <end position="698"/>
    </location>
</feature>